<protein>
    <submittedName>
        <fullName evidence="1">Uncharacterized protein</fullName>
    </submittedName>
</protein>
<gene>
    <name evidence="1" type="ORF">BLA27_21355</name>
</gene>
<dbReference type="EMBL" id="MOEC01000028">
    <property type="protein sequence ID" value="OIS91432.1"/>
    <property type="molecule type" value="Genomic_DNA"/>
</dbReference>
<dbReference type="AlphaFoldDB" id="A0A1J6I8V2"/>
<organism evidence="1 2">
    <name type="scientific">Brucella cytisi</name>
    <dbReference type="NCBI Taxonomy" id="407152"/>
    <lineage>
        <taxon>Bacteria</taxon>
        <taxon>Pseudomonadati</taxon>
        <taxon>Pseudomonadota</taxon>
        <taxon>Alphaproteobacteria</taxon>
        <taxon>Hyphomicrobiales</taxon>
        <taxon>Brucellaceae</taxon>
        <taxon>Brucella/Ochrobactrum group</taxon>
        <taxon>Brucella</taxon>
    </lineage>
</organism>
<reference evidence="1 2" key="1">
    <citation type="submission" date="2016-10" db="EMBL/GenBank/DDBJ databases">
        <title>The Draft Genome Sequence of the Potato Rhizosphere Bacteria Ochrobactrum sp. IPA7.2.</title>
        <authorList>
            <person name="Gogoleva N.E."/>
            <person name="Khlopko Y.A."/>
            <person name="Burygin G.L."/>
            <person name="Plotnikov A.O."/>
        </authorList>
    </citation>
    <scope>NUCLEOTIDE SEQUENCE [LARGE SCALE GENOMIC DNA]</scope>
    <source>
        <strain evidence="1 2">IPA7.2</strain>
    </source>
</reference>
<dbReference type="Proteomes" id="UP000182985">
    <property type="component" value="Unassembled WGS sequence"/>
</dbReference>
<comment type="caution">
    <text evidence="1">The sequence shown here is derived from an EMBL/GenBank/DDBJ whole genome shotgun (WGS) entry which is preliminary data.</text>
</comment>
<sequence length="76" mass="8813">MGNRHIEIISALRFLLPFAQAECSPLEVCLKGTFKTQSQTFVWLFFWLFARPPLFVRNTETKKGPFGPFVIPFCFV</sequence>
<accession>A0A1J6I8V2</accession>
<name>A0A1J6I8V2_9HYPH</name>
<proteinExistence type="predicted"/>
<evidence type="ECO:0000313" key="1">
    <source>
        <dbReference type="EMBL" id="OIS91432.1"/>
    </source>
</evidence>
<keyword evidence="2" id="KW-1185">Reference proteome</keyword>
<evidence type="ECO:0000313" key="2">
    <source>
        <dbReference type="Proteomes" id="UP000182985"/>
    </source>
</evidence>